<organism evidence="11 12">
    <name type="scientific">Candidatus Phycosocius bacilliformis</name>
    <dbReference type="NCBI Taxonomy" id="1445552"/>
    <lineage>
        <taxon>Bacteria</taxon>
        <taxon>Pseudomonadati</taxon>
        <taxon>Pseudomonadota</taxon>
        <taxon>Alphaproteobacteria</taxon>
        <taxon>Caulobacterales</taxon>
        <taxon>Caulobacterales incertae sedis</taxon>
        <taxon>Candidatus Phycosocius</taxon>
    </lineage>
</organism>
<dbReference type="GO" id="GO:0005829">
    <property type="term" value="C:cytosol"/>
    <property type="evidence" value="ECO:0007669"/>
    <property type="project" value="TreeGrafter"/>
</dbReference>
<dbReference type="OrthoDB" id="9804315at2"/>
<dbReference type="InterPro" id="IPR017925">
    <property type="entry name" value="DHFR_CS"/>
</dbReference>
<dbReference type="PIRSF" id="PIRSF000194">
    <property type="entry name" value="DHFR"/>
    <property type="match status" value="1"/>
</dbReference>
<dbReference type="GO" id="GO:0070401">
    <property type="term" value="F:NADP+ binding"/>
    <property type="evidence" value="ECO:0007669"/>
    <property type="project" value="UniProtKB-ARBA"/>
</dbReference>
<proteinExistence type="inferred from homology"/>
<dbReference type="Proteomes" id="UP000245086">
    <property type="component" value="Unassembled WGS sequence"/>
</dbReference>
<dbReference type="AlphaFoldDB" id="A0A2P2EB29"/>
<evidence type="ECO:0000256" key="5">
    <source>
        <dbReference type="ARBA" id="ARBA00022857"/>
    </source>
</evidence>
<dbReference type="CDD" id="cd00209">
    <property type="entry name" value="DHFR"/>
    <property type="match status" value="1"/>
</dbReference>
<dbReference type="GO" id="GO:0046654">
    <property type="term" value="P:tetrahydrofolate biosynthetic process"/>
    <property type="evidence" value="ECO:0007669"/>
    <property type="project" value="UniProtKB-UniPathway"/>
</dbReference>
<evidence type="ECO:0000259" key="10">
    <source>
        <dbReference type="PROSITE" id="PS51330"/>
    </source>
</evidence>
<evidence type="ECO:0000256" key="8">
    <source>
        <dbReference type="PIRNR" id="PIRNR000194"/>
    </source>
</evidence>
<comment type="catalytic activity">
    <reaction evidence="8">
        <text>(6S)-5,6,7,8-tetrahydrofolate + NADP(+) = 7,8-dihydrofolate + NADPH + H(+)</text>
        <dbReference type="Rhea" id="RHEA:15009"/>
        <dbReference type="ChEBI" id="CHEBI:15378"/>
        <dbReference type="ChEBI" id="CHEBI:57451"/>
        <dbReference type="ChEBI" id="CHEBI:57453"/>
        <dbReference type="ChEBI" id="CHEBI:57783"/>
        <dbReference type="ChEBI" id="CHEBI:58349"/>
        <dbReference type="EC" id="1.5.1.3"/>
    </reaction>
</comment>
<dbReference type="PANTHER" id="PTHR48069:SF3">
    <property type="entry name" value="DIHYDROFOLATE REDUCTASE"/>
    <property type="match status" value="1"/>
</dbReference>
<comment type="caution">
    <text evidence="11">The sequence shown here is derived from an EMBL/GenBank/DDBJ whole genome shotgun (WGS) entry which is preliminary data.</text>
</comment>
<evidence type="ECO:0000256" key="9">
    <source>
        <dbReference type="RuleBase" id="RU004474"/>
    </source>
</evidence>
<evidence type="ECO:0000313" key="11">
    <source>
        <dbReference type="EMBL" id="GBF58265.1"/>
    </source>
</evidence>
<reference evidence="11 12" key="1">
    <citation type="journal article" date="2018" name="Genome Announc.">
        <title>Draft Genome Sequence of "Candidatus Phycosocius bacilliformis," an Alphaproteobacterial Ectosymbiont of the Hydrocarbon-Producing Green Alga Botryococcus braunii.</title>
        <authorList>
            <person name="Tanabe Y."/>
            <person name="Yamaguchi H."/>
            <person name="Watanabe M.M."/>
        </authorList>
    </citation>
    <scope>NUCLEOTIDE SEQUENCE [LARGE SCALE GENOMIC DNA]</scope>
    <source>
        <strain evidence="11 12">BOTRYCO-2</strain>
    </source>
</reference>
<dbReference type="RefSeq" id="WP_108985116.1">
    <property type="nucleotide sequence ID" value="NZ_BFBR01000005.1"/>
</dbReference>
<keyword evidence="12" id="KW-1185">Reference proteome</keyword>
<dbReference type="PROSITE" id="PS00075">
    <property type="entry name" value="DHFR_1"/>
    <property type="match status" value="1"/>
</dbReference>
<dbReference type="UniPathway" id="UPA00077">
    <property type="reaction ID" value="UER00158"/>
</dbReference>
<dbReference type="PROSITE" id="PS51330">
    <property type="entry name" value="DHFR_2"/>
    <property type="match status" value="1"/>
</dbReference>
<dbReference type="InterPro" id="IPR001796">
    <property type="entry name" value="DHFR_dom"/>
</dbReference>
<dbReference type="GO" id="GO:0004146">
    <property type="term" value="F:dihydrofolate reductase activity"/>
    <property type="evidence" value="ECO:0007669"/>
    <property type="project" value="UniProtKB-EC"/>
</dbReference>
<dbReference type="PANTHER" id="PTHR48069">
    <property type="entry name" value="DIHYDROFOLATE REDUCTASE"/>
    <property type="match status" value="1"/>
</dbReference>
<dbReference type="FunFam" id="3.40.430.10:FF:000001">
    <property type="entry name" value="Dihydrofolate reductase"/>
    <property type="match status" value="1"/>
</dbReference>
<evidence type="ECO:0000256" key="6">
    <source>
        <dbReference type="ARBA" id="ARBA00023002"/>
    </source>
</evidence>
<evidence type="ECO:0000256" key="3">
    <source>
        <dbReference type="ARBA" id="ARBA00012856"/>
    </source>
</evidence>
<dbReference type="PRINTS" id="PR00070">
    <property type="entry name" value="DHFR"/>
</dbReference>
<comment type="similarity">
    <text evidence="2 8 9">Belongs to the dihydrofolate reductase family.</text>
</comment>
<keyword evidence="6 8" id="KW-0560">Oxidoreductase</keyword>
<dbReference type="InterPro" id="IPR012259">
    <property type="entry name" value="DHFR"/>
</dbReference>
<comment type="function">
    <text evidence="7 8">Key enzyme in folate metabolism. Catalyzes an essential reaction for de novo glycine and purine synthesis, and for DNA precursor synthesis.</text>
</comment>
<dbReference type="SUPFAM" id="SSF53597">
    <property type="entry name" value="Dihydrofolate reductase-like"/>
    <property type="match status" value="1"/>
</dbReference>
<dbReference type="InterPro" id="IPR024072">
    <property type="entry name" value="DHFR-like_dom_sf"/>
</dbReference>
<evidence type="ECO:0000256" key="7">
    <source>
        <dbReference type="ARBA" id="ARBA00025067"/>
    </source>
</evidence>
<feature type="domain" description="DHFR" evidence="10">
    <location>
        <begin position="5"/>
        <end position="169"/>
    </location>
</feature>
<dbReference type="EMBL" id="BFBR01000005">
    <property type="protein sequence ID" value="GBF58265.1"/>
    <property type="molecule type" value="Genomic_DNA"/>
</dbReference>
<dbReference type="EC" id="1.5.1.3" evidence="3 8"/>
<name>A0A2P2EB29_9PROT</name>
<sequence>MSEIRLSIVVARAANHVIGQDQDLPWRLASDLKHFKAVTMGKPVIMGRKTWQSIGRALPGRPNLVVTRDTGFSAPGASVWTGLETAIAAAKAMAQLDGQPEVCVIGGGEIYAATLKSADRLYLTDVDACPKGSTLFPELDEGQWREVSRTPFIAGPKDDHDFVVRVLDRRTPADTRP</sequence>
<gene>
    <name evidence="11" type="primary">dhfrIII</name>
    <name evidence="11" type="ORF">PbB2_01938</name>
</gene>
<dbReference type="GO" id="GO:0006730">
    <property type="term" value="P:one-carbon metabolic process"/>
    <property type="evidence" value="ECO:0007669"/>
    <property type="project" value="UniProtKB-KW"/>
</dbReference>
<evidence type="ECO:0000256" key="4">
    <source>
        <dbReference type="ARBA" id="ARBA00022563"/>
    </source>
</evidence>
<keyword evidence="4 8" id="KW-0554">One-carbon metabolism</keyword>
<comment type="pathway">
    <text evidence="1 8">Cofactor biosynthesis; tetrahydrofolate biosynthesis; 5,6,7,8-tetrahydrofolate from 7,8-dihydrofolate: step 1/1.</text>
</comment>
<evidence type="ECO:0000313" key="12">
    <source>
        <dbReference type="Proteomes" id="UP000245086"/>
    </source>
</evidence>
<dbReference type="Pfam" id="PF00186">
    <property type="entry name" value="DHFR_1"/>
    <property type="match status" value="1"/>
</dbReference>
<dbReference type="GO" id="GO:0046655">
    <property type="term" value="P:folic acid metabolic process"/>
    <property type="evidence" value="ECO:0007669"/>
    <property type="project" value="TreeGrafter"/>
</dbReference>
<accession>A0A2P2EB29</accession>
<evidence type="ECO:0000256" key="2">
    <source>
        <dbReference type="ARBA" id="ARBA00009539"/>
    </source>
</evidence>
<protein>
    <recommendedName>
        <fullName evidence="3 8">Dihydrofolate reductase</fullName>
        <ecNumber evidence="3 8">1.5.1.3</ecNumber>
    </recommendedName>
</protein>
<dbReference type="GO" id="GO:0046452">
    <property type="term" value="P:dihydrofolate metabolic process"/>
    <property type="evidence" value="ECO:0007669"/>
    <property type="project" value="TreeGrafter"/>
</dbReference>
<dbReference type="Gene3D" id="3.40.430.10">
    <property type="entry name" value="Dihydrofolate Reductase, subunit A"/>
    <property type="match status" value="1"/>
</dbReference>
<evidence type="ECO:0000256" key="1">
    <source>
        <dbReference type="ARBA" id="ARBA00004903"/>
    </source>
</evidence>
<keyword evidence="5 8" id="KW-0521">NADP</keyword>